<sequence length="309" mass="34116">MAANSNPTVRGRRLGAELRRLRLASGLTGTQVAARLLISQAKVSHMETGRRAVSARDVRDLCRLYGVTDQGVVDFLMELARESGRQGWWYAYGDIPHSVYVGLEAEAASIRTYEPMVVPGLLQTPAYAAAVIDETIPQVTVEQSAARLKVRLRRQHRIYDPARRLSLWAVLDESTLRRVVGSREIMREQLEHLHALSTEPHITVQVLPHAAGAHPGLLGQFSLLCFPDNRQTVVYLEKFTSDLYLEKPSDVRHYSTTYAHLQAQALSPEHTRDLLADTIKLHTSSAPAGDSPAPGHLAASPSKSRTHGG</sequence>
<keyword evidence="4" id="KW-1185">Reference proteome</keyword>
<dbReference type="Pfam" id="PF13560">
    <property type="entry name" value="HTH_31"/>
    <property type="match status" value="1"/>
</dbReference>
<dbReference type="RefSeq" id="WP_344361640.1">
    <property type="nucleotide sequence ID" value="NZ_BAAASR010000018.1"/>
</dbReference>
<dbReference type="Pfam" id="PF19054">
    <property type="entry name" value="DUF5753"/>
    <property type="match status" value="1"/>
</dbReference>
<reference evidence="4" key="1">
    <citation type="journal article" date="2019" name="Int. J. Syst. Evol. Microbiol.">
        <title>The Global Catalogue of Microorganisms (GCM) 10K type strain sequencing project: providing services to taxonomists for standard genome sequencing and annotation.</title>
        <authorList>
            <consortium name="The Broad Institute Genomics Platform"/>
            <consortium name="The Broad Institute Genome Sequencing Center for Infectious Disease"/>
            <person name="Wu L."/>
            <person name="Ma J."/>
        </authorList>
    </citation>
    <scope>NUCLEOTIDE SEQUENCE [LARGE SCALE GENOMIC DNA]</scope>
    <source>
        <strain evidence="4">JCM 5062</strain>
    </source>
</reference>
<evidence type="ECO:0000313" key="3">
    <source>
        <dbReference type="EMBL" id="GAA2498044.1"/>
    </source>
</evidence>
<evidence type="ECO:0000259" key="2">
    <source>
        <dbReference type="PROSITE" id="PS50943"/>
    </source>
</evidence>
<accession>A0ABP5ZNF7</accession>
<dbReference type="CDD" id="cd00093">
    <property type="entry name" value="HTH_XRE"/>
    <property type="match status" value="1"/>
</dbReference>
<organism evidence="3 4">
    <name type="scientific">Streptomyces gobitricini</name>
    <dbReference type="NCBI Taxonomy" id="68211"/>
    <lineage>
        <taxon>Bacteria</taxon>
        <taxon>Bacillati</taxon>
        <taxon>Actinomycetota</taxon>
        <taxon>Actinomycetes</taxon>
        <taxon>Kitasatosporales</taxon>
        <taxon>Streptomycetaceae</taxon>
        <taxon>Streptomyces</taxon>
    </lineage>
</organism>
<evidence type="ECO:0000256" key="1">
    <source>
        <dbReference type="SAM" id="MobiDB-lite"/>
    </source>
</evidence>
<dbReference type="InterPro" id="IPR043917">
    <property type="entry name" value="DUF5753"/>
</dbReference>
<dbReference type="PROSITE" id="PS50943">
    <property type="entry name" value="HTH_CROC1"/>
    <property type="match status" value="1"/>
</dbReference>
<feature type="region of interest" description="Disordered" evidence="1">
    <location>
        <begin position="283"/>
        <end position="309"/>
    </location>
</feature>
<dbReference type="SUPFAM" id="SSF47413">
    <property type="entry name" value="lambda repressor-like DNA-binding domains"/>
    <property type="match status" value="1"/>
</dbReference>
<comment type="caution">
    <text evidence="3">The sequence shown here is derived from an EMBL/GenBank/DDBJ whole genome shotgun (WGS) entry which is preliminary data.</text>
</comment>
<proteinExistence type="predicted"/>
<dbReference type="InterPro" id="IPR001387">
    <property type="entry name" value="Cro/C1-type_HTH"/>
</dbReference>
<dbReference type="Proteomes" id="UP001499942">
    <property type="component" value="Unassembled WGS sequence"/>
</dbReference>
<protein>
    <submittedName>
        <fullName evidence="3">Helix-turn-helix transcriptional regulator</fullName>
    </submittedName>
</protein>
<dbReference type="InterPro" id="IPR010982">
    <property type="entry name" value="Lambda_DNA-bd_dom_sf"/>
</dbReference>
<dbReference type="SMART" id="SM00530">
    <property type="entry name" value="HTH_XRE"/>
    <property type="match status" value="1"/>
</dbReference>
<evidence type="ECO:0000313" key="4">
    <source>
        <dbReference type="Proteomes" id="UP001499942"/>
    </source>
</evidence>
<dbReference type="Gene3D" id="1.10.260.40">
    <property type="entry name" value="lambda repressor-like DNA-binding domains"/>
    <property type="match status" value="1"/>
</dbReference>
<dbReference type="EMBL" id="BAAASR010000018">
    <property type="protein sequence ID" value="GAA2498044.1"/>
    <property type="molecule type" value="Genomic_DNA"/>
</dbReference>
<gene>
    <name evidence="3" type="ORF">GCM10010393_32820</name>
</gene>
<name>A0ABP5ZNF7_9ACTN</name>
<feature type="domain" description="HTH cro/C1-type" evidence="2">
    <location>
        <begin position="18"/>
        <end position="72"/>
    </location>
</feature>